<comment type="caution">
    <text evidence="2">The sequence shown here is derived from an EMBL/GenBank/DDBJ whole genome shotgun (WGS) entry which is preliminary data.</text>
</comment>
<gene>
    <name evidence="2" type="ORF">SEUCBS140593_003483</name>
</gene>
<dbReference type="EMBL" id="CAWUHD010000027">
    <property type="protein sequence ID" value="CAK7218251.1"/>
    <property type="molecule type" value="Genomic_DNA"/>
</dbReference>
<keyword evidence="3" id="KW-1185">Reference proteome</keyword>
<feature type="compositionally biased region" description="Polar residues" evidence="1">
    <location>
        <begin position="38"/>
        <end position="50"/>
    </location>
</feature>
<evidence type="ECO:0000313" key="3">
    <source>
        <dbReference type="Proteomes" id="UP001642482"/>
    </source>
</evidence>
<name>A0ABP0BFG1_9PEZI</name>
<feature type="compositionally biased region" description="Polar residues" evidence="1">
    <location>
        <begin position="60"/>
        <end position="73"/>
    </location>
</feature>
<organism evidence="2 3">
    <name type="scientific">Sporothrix eucalyptigena</name>
    <dbReference type="NCBI Taxonomy" id="1812306"/>
    <lineage>
        <taxon>Eukaryota</taxon>
        <taxon>Fungi</taxon>
        <taxon>Dikarya</taxon>
        <taxon>Ascomycota</taxon>
        <taxon>Pezizomycotina</taxon>
        <taxon>Sordariomycetes</taxon>
        <taxon>Sordariomycetidae</taxon>
        <taxon>Ophiostomatales</taxon>
        <taxon>Ophiostomataceae</taxon>
        <taxon>Sporothrix</taxon>
    </lineage>
</organism>
<feature type="compositionally biased region" description="Basic and acidic residues" evidence="1">
    <location>
        <begin position="108"/>
        <end position="119"/>
    </location>
</feature>
<proteinExistence type="predicted"/>
<protein>
    <submittedName>
        <fullName evidence="2">Uncharacterized protein</fullName>
    </submittedName>
</protein>
<evidence type="ECO:0000313" key="2">
    <source>
        <dbReference type="EMBL" id="CAK7218251.1"/>
    </source>
</evidence>
<accession>A0ABP0BFG1</accession>
<evidence type="ECO:0000256" key="1">
    <source>
        <dbReference type="SAM" id="MobiDB-lite"/>
    </source>
</evidence>
<sequence>MRPAAPVPLQSQLGTISQELQSVTTAENVHENEAINRASSELSWLSTPSFTGEDEDTPNDEATNLSQHNTGDSPDTFHILSRLSTPSYTGEDDPDYGTLSSAQSDAFNHSEDAFSDDSRLSTPFYTGEDGPDYGTPNSAQTDFSNHSRDVSPDSRSPYLPTLGRTTPSTGLSTCLSMTTTLS</sequence>
<feature type="region of interest" description="Disordered" evidence="1">
    <location>
        <begin position="38"/>
        <end position="182"/>
    </location>
</feature>
<reference evidence="2 3" key="1">
    <citation type="submission" date="2024-01" db="EMBL/GenBank/DDBJ databases">
        <authorList>
            <person name="Allen C."/>
            <person name="Tagirdzhanova G."/>
        </authorList>
    </citation>
    <scope>NUCLEOTIDE SEQUENCE [LARGE SCALE GENOMIC DNA]</scope>
</reference>
<feature type="compositionally biased region" description="Polar residues" evidence="1">
    <location>
        <begin position="135"/>
        <end position="144"/>
    </location>
</feature>
<dbReference type="Proteomes" id="UP001642482">
    <property type="component" value="Unassembled WGS sequence"/>
</dbReference>
<feature type="compositionally biased region" description="Polar residues" evidence="1">
    <location>
        <begin position="98"/>
        <end position="107"/>
    </location>
</feature>
<feature type="compositionally biased region" description="Low complexity" evidence="1">
    <location>
        <begin position="168"/>
        <end position="182"/>
    </location>
</feature>